<feature type="transmembrane region" description="Helical" evidence="7">
    <location>
        <begin position="146"/>
        <end position="172"/>
    </location>
</feature>
<dbReference type="Proteomes" id="UP000216345">
    <property type="component" value="Unassembled WGS sequence"/>
</dbReference>
<dbReference type="InterPro" id="IPR001046">
    <property type="entry name" value="NRAMP_fam"/>
</dbReference>
<feature type="transmembrane region" description="Helical" evidence="7">
    <location>
        <begin position="426"/>
        <end position="448"/>
    </location>
</feature>
<dbReference type="GO" id="GO:0046872">
    <property type="term" value="F:metal ion binding"/>
    <property type="evidence" value="ECO:0007669"/>
    <property type="project" value="UniProtKB-UniRule"/>
</dbReference>
<keyword evidence="7" id="KW-1003">Cell membrane</keyword>
<feature type="transmembrane region" description="Helical" evidence="7">
    <location>
        <begin position="44"/>
        <end position="62"/>
    </location>
</feature>
<dbReference type="NCBIfam" id="NF037982">
    <property type="entry name" value="Nramp_1"/>
    <property type="match status" value="1"/>
</dbReference>
<dbReference type="HAMAP" id="MF_00221">
    <property type="entry name" value="NRAMP"/>
    <property type="match status" value="1"/>
</dbReference>
<dbReference type="PRINTS" id="PR00447">
    <property type="entry name" value="NATRESASSCMP"/>
</dbReference>
<feature type="transmembrane region" description="Helical" evidence="7">
    <location>
        <begin position="184"/>
        <end position="203"/>
    </location>
</feature>
<comment type="function">
    <text evidence="7">H(+)-stimulated, divalent metal cation uptake system.</text>
</comment>
<dbReference type="OrthoDB" id="9787548at2"/>
<comment type="subcellular location">
    <subcellularLocation>
        <location evidence="7">Cell membrane</location>
        <topology evidence="7">Multi-pass membrane protein</topology>
    </subcellularLocation>
    <subcellularLocation>
        <location evidence="1">Membrane</location>
        <topology evidence="1">Multi-pass membrane protein</topology>
    </subcellularLocation>
</comment>
<gene>
    <name evidence="7" type="primary">mntH</name>
    <name evidence="8" type="ORF">CEV32_0943</name>
</gene>
<keyword evidence="6 7" id="KW-0472">Membrane</keyword>
<feature type="transmembrane region" description="Helical" evidence="7">
    <location>
        <begin position="317"/>
        <end position="344"/>
    </location>
</feature>
<dbReference type="PANTHER" id="PTHR11706">
    <property type="entry name" value="SOLUTE CARRIER PROTEIN FAMILY 11 MEMBER"/>
    <property type="match status" value="1"/>
</dbReference>
<feature type="transmembrane region" description="Helical" evidence="7">
    <location>
        <begin position="227"/>
        <end position="246"/>
    </location>
</feature>
<feature type="transmembrane region" description="Helical" evidence="7">
    <location>
        <begin position="77"/>
        <end position="100"/>
    </location>
</feature>
<keyword evidence="3 7" id="KW-0812">Transmembrane</keyword>
<keyword evidence="7" id="KW-0406">Ion transport</keyword>
<dbReference type="GO" id="GO:0034755">
    <property type="term" value="P:iron ion transmembrane transport"/>
    <property type="evidence" value="ECO:0007669"/>
    <property type="project" value="TreeGrafter"/>
</dbReference>
<feature type="transmembrane region" description="Helical" evidence="7">
    <location>
        <begin position="365"/>
        <end position="384"/>
    </location>
</feature>
<protein>
    <recommendedName>
        <fullName evidence="7">Divalent metal cation transporter MntH</fullName>
    </recommendedName>
</protein>
<dbReference type="NCBIfam" id="TIGR01197">
    <property type="entry name" value="nramp"/>
    <property type="match status" value="1"/>
</dbReference>
<dbReference type="GO" id="GO:0015293">
    <property type="term" value="F:symporter activity"/>
    <property type="evidence" value="ECO:0007669"/>
    <property type="project" value="UniProtKB-UniRule"/>
</dbReference>
<feature type="transmembrane region" description="Helical" evidence="7">
    <location>
        <begin position="121"/>
        <end position="140"/>
    </location>
</feature>
<accession>A0A256FD31</accession>
<evidence type="ECO:0000256" key="2">
    <source>
        <dbReference type="ARBA" id="ARBA00022448"/>
    </source>
</evidence>
<keyword evidence="2 7" id="KW-0813">Transport</keyword>
<dbReference type="Pfam" id="PF01566">
    <property type="entry name" value="Nramp"/>
    <property type="match status" value="1"/>
</dbReference>
<dbReference type="EMBL" id="NNRK01000029">
    <property type="protein sequence ID" value="OYR12769.1"/>
    <property type="molecule type" value="Genomic_DNA"/>
</dbReference>
<evidence type="ECO:0000256" key="6">
    <source>
        <dbReference type="ARBA" id="ARBA00023136"/>
    </source>
</evidence>
<evidence type="ECO:0000256" key="4">
    <source>
        <dbReference type="ARBA" id="ARBA00022847"/>
    </source>
</evidence>
<evidence type="ECO:0000313" key="8">
    <source>
        <dbReference type="EMBL" id="OYR12769.1"/>
    </source>
</evidence>
<dbReference type="GO" id="GO:0005384">
    <property type="term" value="F:manganese ion transmembrane transporter activity"/>
    <property type="evidence" value="ECO:0007669"/>
    <property type="project" value="TreeGrafter"/>
</dbReference>
<keyword evidence="5 7" id="KW-1133">Transmembrane helix</keyword>
<dbReference type="eggNOG" id="COG1914">
    <property type="taxonomic scope" value="Bacteria"/>
</dbReference>
<keyword evidence="4 7" id="KW-0769">Symport</keyword>
<comment type="caution">
    <text evidence="8">The sequence shown here is derived from an EMBL/GenBank/DDBJ whole genome shotgun (WGS) entry which is preliminary data.</text>
</comment>
<keyword evidence="9" id="KW-1185">Reference proteome</keyword>
<sequence>MAPRGSTPPAQHDVTFEGWRRDRGEASMSDVHRSIRVNRSGSKFRRAMAFFGPGYLVAVGYMDPGNWATSLAGGSRFGYMLLSVVLISNLMAVLLQALCTRLAVATGRDLAQACRDAYPRFLAWPLWLLAELAICATDLAEVIGTAIGLNLLFGIPLEIGVILTAADVLLVLYLQNKGFRRVEALIITLLAVIALCFLIQILMAEPKWGEVIRGFAPTTEIIRNPDMLYIALGIIGATVMPHNLYLHSGIIQTRDYGHTLPEKREAIRFATLDSTIALTFALLVNASILILAAASFHATGNTGVEDLDKAHALLNPLLGSALAPTLFAIALLCCGLNSTITATMAGQIVMEGFIDIKLKPWLRRAITRFVAIVPAAIVTIMYGSQGTTELLILSQVVLSLQLPFAIIPLVMFTAEKKKMGALVAPRWVTILAAVTAAIIVVLNMKLIYDFFMGMPM</sequence>
<evidence type="ECO:0000256" key="7">
    <source>
        <dbReference type="HAMAP-Rule" id="MF_00221"/>
    </source>
</evidence>
<evidence type="ECO:0000256" key="1">
    <source>
        <dbReference type="ARBA" id="ARBA00004141"/>
    </source>
</evidence>
<dbReference type="GO" id="GO:0005886">
    <property type="term" value="C:plasma membrane"/>
    <property type="evidence" value="ECO:0007669"/>
    <property type="project" value="UniProtKB-SubCell"/>
</dbReference>
<feature type="transmembrane region" description="Helical" evidence="7">
    <location>
        <begin position="390"/>
        <end position="414"/>
    </location>
</feature>
<evidence type="ECO:0000313" key="9">
    <source>
        <dbReference type="Proteomes" id="UP000216345"/>
    </source>
</evidence>
<evidence type="ECO:0000256" key="3">
    <source>
        <dbReference type="ARBA" id="ARBA00022692"/>
    </source>
</evidence>
<name>A0A256FD31_9HYPH</name>
<dbReference type="AlphaFoldDB" id="A0A256FD31"/>
<reference evidence="8 9" key="1">
    <citation type="submission" date="2017-07" db="EMBL/GenBank/DDBJ databases">
        <title>Phylogenetic study on the rhizospheric bacterium Ochrobactrum sp. A44.</title>
        <authorList>
            <person name="Krzyzanowska D.M."/>
            <person name="Ossowicki A."/>
            <person name="Rajewska M."/>
            <person name="Maciag T."/>
            <person name="Kaczynski Z."/>
            <person name="Czerwicka M."/>
            <person name="Jafra S."/>
        </authorList>
    </citation>
    <scope>NUCLEOTIDE SEQUENCE [LARGE SCALE GENOMIC DNA]</scope>
    <source>
        <strain evidence="8 9">PR17</strain>
    </source>
</reference>
<evidence type="ECO:0000256" key="5">
    <source>
        <dbReference type="ARBA" id="ARBA00022989"/>
    </source>
</evidence>
<organism evidence="8 9">
    <name type="scientific">Brucella rhizosphaerae</name>
    <dbReference type="NCBI Taxonomy" id="571254"/>
    <lineage>
        <taxon>Bacteria</taxon>
        <taxon>Pseudomonadati</taxon>
        <taxon>Pseudomonadota</taxon>
        <taxon>Alphaproteobacteria</taxon>
        <taxon>Hyphomicrobiales</taxon>
        <taxon>Brucellaceae</taxon>
        <taxon>Brucella/Ochrobactrum group</taxon>
        <taxon>Brucella</taxon>
    </lineage>
</organism>
<dbReference type="PANTHER" id="PTHR11706:SF33">
    <property type="entry name" value="NATURAL RESISTANCE-ASSOCIATED MACROPHAGE PROTEIN 2"/>
    <property type="match status" value="1"/>
</dbReference>
<feature type="transmembrane region" description="Helical" evidence="7">
    <location>
        <begin position="267"/>
        <end position="297"/>
    </location>
</feature>
<dbReference type="NCBIfam" id="NF001923">
    <property type="entry name" value="PRK00701.1"/>
    <property type="match status" value="1"/>
</dbReference>
<dbReference type="GO" id="GO:0015086">
    <property type="term" value="F:cadmium ion transmembrane transporter activity"/>
    <property type="evidence" value="ECO:0007669"/>
    <property type="project" value="TreeGrafter"/>
</dbReference>
<comment type="similarity">
    <text evidence="7">Belongs to the NRAMP family.</text>
</comment>
<proteinExistence type="inferred from homology"/>